<gene>
    <name evidence="1" type="ORF">ROZALSC1DRAFT_21021</name>
</gene>
<dbReference type="AlphaFoldDB" id="A0A4P9YN01"/>
<organism evidence="1 2">
    <name type="scientific">Rozella allomycis (strain CSF55)</name>
    <dbReference type="NCBI Taxonomy" id="988480"/>
    <lineage>
        <taxon>Eukaryota</taxon>
        <taxon>Fungi</taxon>
        <taxon>Fungi incertae sedis</taxon>
        <taxon>Cryptomycota</taxon>
        <taxon>Cryptomycota incertae sedis</taxon>
        <taxon>Rozella</taxon>
    </lineage>
</organism>
<reference evidence="2" key="1">
    <citation type="journal article" date="2018" name="Nat. Microbiol.">
        <title>Leveraging single-cell genomics to expand the fungal tree of life.</title>
        <authorList>
            <person name="Ahrendt S.R."/>
            <person name="Quandt C.A."/>
            <person name="Ciobanu D."/>
            <person name="Clum A."/>
            <person name="Salamov A."/>
            <person name="Andreopoulos B."/>
            <person name="Cheng J.F."/>
            <person name="Woyke T."/>
            <person name="Pelin A."/>
            <person name="Henrissat B."/>
            <person name="Reynolds N.K."/>
            <person name="Benny G.L."/>
            <person name="Smith M.E."/>
            <person name="James T.Y."/>
            <person name="Grigoriev I.V."/>
        </authorList>
    </citation>
    <scope>NUCLEOTIDE SEQUENCE [LARGE SCALE GENOMIC DNA]</scope>
    <source>
        <strain evidence="2">CSF55</strain>
    </source>
</reference>
<dbReference type="EMBL" id="ML005013">
    <property type="protein sequence ID" value="RKP20858.1"/>
    <property type="molecule type" value="Genomic_DNA"/>
</dbReference>
<proteinExistence type="predicted"/>
<protein>
    <submittedName>
        <fullName evidence="1">Uncharacterized protein</fullName>
    </submittedName>
</protein>
<accession>A0A4P9YN01</accession>
<sequence>MQMEFKDNIRLTIVHNILVWLRERIGIVWKALDVHLYKVACLAKFWNEIPSKAVYEKSKISYVAFYEKDIDIFHISKLKPITKRRCMLGYDSQSKEMLNHELKYAEVEFPNVKERVGSNNNINDVVNKNINNDDVDAMQLQKAKFSGRTANLLS</sequence>
<evidence type="ECO:0000313" key="2">
    <source>
        <dbReference type="Proteomes" id="UP000281549"/>
    </source>
</evidence>
<evidence type="ECO:0000313" key="1">
    <source>
        <dbReference type="EMBL" id="RKP20858.1"/>
    </source>
</evidence>
<name>A0A4P9YN01_ROZAC</name>
<dbReference type="Proteomes" id="UP000281549">
    <property type="component" value="Unassembled WGS sequence"/>
</dbReference>